<dbReference type="AlphaFoldDB" id="A0A3M2SE15"/>
<evidence type="ECO:0000256" key="2">
    <source>
        <dbReference type="SAM" id="SignalP"/>
    </source>
</evidence>
<feature type="chain" id="PRO_5018269792" description="Extracellular membrane protein CFEM domain-containing protein" evidence="2">
    <location>
        <begin position="16"/>
        <end position="192"/>
    </location>
</feature>
<keyword evidence="2" id="KW-0732">Signal</keyword>
<reference evidence="3 4" key="1">
    <citation type="submission" date="2017-06" db="EMBL/GenBank/DDBJ databases">
        <title>Comparative genomic analysis of Ambrosia Fusariam Clade fungi.</title>
        <authorList>
            <person name="Stajich J.E."/>
            <person name="Carrillo J."/>
            <person name="Kijimoto T."/>
            <person name="Eskalen A."/>
            <person name="O'Donnell K."/>
            <person name="Kasson M."/>
        </authorList>
    </citation>
    <scope>NUCLEOTIDE SEQUENCE [LARGE SCALE GENOMIC DNA]</scope>
    <source>
        <strain evidence="3">UCR3666</strain>
    </source>
</reference>
<feature type="region of interest" description="Disordered" evidence="1">
    <location>
        <begin position="19"/>
        <end position="48"/>
    </location>
</feature>
<protein>
    <recommendedName>
        <fullName evidence="5">Extracellular membrane protein CFEM domain-containing protein</fullName>
    </recommendedName>
</protein>
<comment type="caution">
    <text evidence="3">The sequence shown here is derived from an EMBL/GenBank/DDBJ whole genome shotgun (WGS) entry which is preliminary data.</text>
</comment>
<name>A0A3M2SE15_9HYPO</name>
<dbReference type="Proteomes" id="UP000277212">
    <property type="component" value="Unassembled WGS sequence"/>
</dbReference>
<evidence type="ECO:0000313" key="4">
    <source>
        <dbReference type="Proteomes" id="UP000277212"/>
    </source>
</evidence>
<sequence>MKLTTALLALPLASAFGLSPRHEGHDHDSSSEHSNDTSGTGHDHSMAHGQFNFTPSGIPWPTCARTCCNANFQYFPKPVNHPLCVSQAFYDNVTTCVATNCTEYEQGVYAVVAEIECPQEEDYEVDIDKADVVSALKKEGGNPQSCNGVNNETIECQNATTEGRGALAYGQGELLIPTFTVAGLVILLSLGL</sequence>
<feature type="signal peptide" evidence="2">
    <location>
        <begin position="1"/>
        <end position="15"/>
    </location>
</feature>
<organism evidence="3 4">
    <name type="scientific">Fusarium kuroshium</name>
    <dbReference type="NCBI Taxonomy" id="2010991"/>
    <lineage>
        <taxon>Eukaryota</taxon>
        <taxon>Fungi</taxon>
        <taxon>Dikarya</taxon>
        <taxon>Ascomycota</taxon>
        <taxon>Pezizomycotina</taxon>
        <taxon>Sordariomycetes</taxon>
        <taxon>Hypocreomycetidae</taxon>
        <taxon>Hypocreales</taxon>
        <taxon>Nectriaceae</taxon>
        <taxon>Fusarium</taxon>
        <taxon>Fusarium solani species complex</taxon>
    </lineage>
</organism>
<proteinExistence type="predicted"/>
<evidence type="ECO:0000256" key="1">
    <source>
        <dbReference type="SAM" id="MobiDB-lite"/>
    </source>
</evidence>
<accession>A0A3M2SE15</accession>
<keyword evidence="4" id="KW-1185">Reference proteome</keyword>
<dbReference type="EMBL" id="NKUJ01000058">
    <property type="protein sequence ID" value="RMJ15817.1"/>
    <property type="molecule type" value="Genomic_DNA"/>
</dbReference>
<dbReference type="OrthoDB" id="5412581at2759"/>
<evidence type="ECO:0008006" key="5">
    <source>
        <dbReference type="Google" id="ProtNLM"/>
    </source>
</evidence>
<feature type="compositionally biased region" description="Basic and acidic residues" evidence="1">
    <location>
        <begin position="20"/>
        <end position="46"/>
    </location>
</feature>
<evidence type="ECO:0000313" key="3">
    <source>
        <dbReference type="EMBL" id="RMJ15817.1"/>
    </source>
</evidence>
<gene>
    <name evidence="3" type="ORF">CDV36_004534</name>
</gene>